<dbReference type="AlphaFoldDB" id="A0A173ZXZ8"/>
<dbReference type="CDD" id="cd07377">
    <property type="entry name" value="WHTH_GntR"/>
    <property type="match status" value="1"/>
</dbReference>
<dbReference type="Proteomes" id="UP000095787">
    <property type="component" value="Unassembled WGS sequence"/>
</dbReference>
<dbReference type="PROSITE" id="PS50949">
    <property type="entry name" value="HTH_GNTR"/>
    <property type="match status" value="1"/>
</dbReference>
<reference evidence="4 5" key="1">
    <citation type="submission" date="2015-09" db="EMBL/GenBank/DDBJ databases">
        <authorList>
            <consortium name="Pathogen Informatics"/>
        </authorList>
    </citation>
    <scope>NUCLEOTIDE SEQUENCE [LARGE SCALE GENOMIC DNA]</scope>
    <source>
        <strain evidence="4 5">2789STDY5834841</strain>
    </source>
</reference>
<evidence type="ECO:0000256" key="2">
    <source>
        <dbReference type="ARBA" id="ARBA00023125"/>
    </source>
</evidence>
<dbReference type="GO" id="GO:0003677">
    <property type="term" value="F:DNA binding"/>
    <property type="evidence" value="ECO:0007669"/>
    <property type="project" value="UniProtKB-KW"/>
</dbReference>
<dbReference type="InterPro" id="IPR036390">
    <property type="entry name" value="WH_DNA-bd_sf"/>
</dbReference>
<dbReference type="EMBL" id="CYZO01000009">
    <property type="protein sequence ID" value="CUN81161.1"/>
    <property type="molecule type" value="Genomic_DNA"/>
</dbReference>
<dbReference type="InterPro" id="IPR000524">
    <property type="entry name" value="Tscrpt_reg_HTH_GntR"/>
</dbReference>
<sequence length="130" mass="14913">MITIDYQSKLPLYEQIAKRFQTLILKGALPPDSQMPSVRSLAMDLSINPNTIQKAYSLLEQERYIYPVKGRGNFVSDTTLLVEQTKKTLLENVSRLIANGKELGVKRAEFTQLVDRIYRKEDSHDRVKNA</sequence>
<keyword evidence="1" id="KW-0805">Transcription regulation</keyword>
<dbReference type="GO" id="GO:0003700">
    <property type="term" value="F:DNA-binding transcription factor activity"/>
    <property type="evidence" value="ECO:0007669"/>
    <property type="project" value="InterPro"/>
</dbReference>
<dbReference type="Gene3D" id="1.10.10.10">
    <property type="entry name" value="Winged helix-like DNA-binding domain superfamily/Winged helix DNA-binding domain"/>
    <property type="match status" value="1"/>
</dbReference>
<dbReference type="SMART" id="SM00345">
    <property type="entry name" value="HTH_GNTR"/>
    <property type="match status" value="1"/>
</dbReference>
<evidence type="ECO:0000256" key="3">
    <source>
        <dbReference type="ARBA" id="ARBA00023163"/>
    </source>
</evidence>
<gene>
    <name evidence="4" type="primary">yvoA_2</name>
    <name evidence="4" type="ORF">ERS852456_00867</name>
</gene>
<protein>
    <submittedName>
        <fullName evidence="4">HTH-type transcriptional repressor yvoA</fullName>
    </submittedName>
</protein>
<evidence type="ECO:0000256" key="1">
    <source>
        <dbReference type="ARBA" id="ARBA00023015"/>
    </source>
</evidence>
<keyword evidence="2" id="KW-0238">DNA-binding</keyword>
<evidence type="ECO:0000313" key="5">
    <source>
        <dbReference type="Proteomes" id="UP000095787"/>
    </source>
</evidence>
<dbReference type="RefSeq" id="WP_004845531.1">
    <property type="nucleotide sequence ID" value="NZ_AP028249.1"/>
</dbReference>
<dbReference type="InterPro" id="IPR036388">
    <property type="entry name" value="WH-like_DNA-bd_sf"/>
</dbReference>
<keyword evidence="3" id="KW-0804">Transcription</keyword>
<dbReference type="PANTHER" id="PTHR38445">
    <property type="entry name" value="HTH-TYPE TRANSCRIPTIONAL REPRESSOR YTRA"/>
    <property type="match status" value="1"/>
</dbReference>
<dbReference type="Pfam" id="PF00392">
    <property type="entry name" value="GntR"/>
    <property type="match status" value="1"/>
</dbReference>
<name>A0A173ZXZ8_9FIRM</name>
<dbReference type="SUPFAM" id="SSF46785">
    <property type="entry name" value="Winged helix' DNA-binding domain"/>
    <property type="match status" value="1"/>
</dbReference>
<dbReference type="GeneID" id="97329173"/>
<evidence type="ECO:0000313" key="4">
    <source>
        <dbReference type="EMBL" id="CUN81161.1"/>
    </source>
</evidence>
<accession>A0A173ZXZ8</accession>
<dbReference type="PANTHER" id="PTHR38445:SF7">
    <property type="entry name" value="GNTR-FAMILY TRANSCRIPTIONAL REGULATOR"/>
    <property type="match status" value="1"/>
</dbReference>
<proteinExistence type="predicted"/>
<organism evidence="4 5">
    <name type="scientific">[Ruminococcus] torques</name>
    <dbReference type="NCBI Taxonomy" id="33039"/>
    <lineage>
        <taxon>Bacteria</taxon>
        <taxon>Bacillati</taxon>
        <taxon>Bacillota</taxon>
        <taxon>Clostridia</taxon>
        <taxon>Lachnospirales</taxon>
        <taxon>Lachnospiraceae</taxon>
        <taxon>Mediterraneibacter</taxon>
    </lineage>
</organism>